<dbReference type="eggNOG" id="COG2377">
    <property type="taxonomic scope" value="Bacteria"/>
</dbReference>
<evidence type="ECO:0000313" key="3">
    <source>
        <dbReference type="Proteomes" id="UP000025171"/>
    </source>
</evidence>
<evidence type="ECO:0000313" key="2">
    <source>
        <dbReference type="EMBL" id="KCZ94516.1"/>
    </source>
</evidence>
<dbReference type="InterPro" id="IPR043129">
    <property type="entry name" value="ATPase_NBD"/>
</dbReference>
<dbReference type="AlphaFoldDB" id="A0A059FVL3"/>
<name>A0A059FVL3_9PROT</name>
<dbReference type="InterPro" id="IPR005338">
    <property type="entry name" value="Anhydro_N_Ac-Mur_kinase"/>
</dbReference>
<dbReference type="Pfam" id="PF03702">
    <property type="entry name" value="AnmK"/>
    <property type="match status" value="1"/>
</dbReference>
<comment type="caution">
    <text evidence="2">The sequence shown here is derived from an EMBL/GenBank/DDBJ whole genome shotgun (WGS) entry which is preliminary data.</text>
</comment>
<accession>A0A059FVL3</accession>
<dbReference type="GO" id="GO:0016773">
    <property type="term" value="F:phosphotransferase activity, alcohol group as acceptor"/>
    <property type="evidence" value="ECO:0007669"/>
    <property type="project" value="InterPro"/>
</dbReference>
<dbReference type="STRING" id="1280950.HJO_04040"/>
<protein>
    <submittedName>
        <fullName evidence="2">Anhydro-N-acetylmuramic acid kinase</fullName>
    </submittedName>
</protein>
<dbReference type="Proteomes" id="UP000025171">
    <property type="component" value="Unassembled WGS sequence"/>
</dbReference>
<keyword evidence="2" id="KW-0808">Transferase</keyword>
<dbReference type="OrthoDB" id="9763949at2"/>
<gene>
    <name evidence="2" type="primary">anmK</name>
    <name evidence="2" type="ORF">HJO_04040</name>
</gene>
<dbReference type="EMBL" id="ARYK01000001">
    <property type="protein sequence ID" value="KCZ94516.1"/>
    <property type="molecule type" value="Genomic_DNA"/>
</dbReference>
<dbReference type="GO" id="GO:0005524">
    <property type="term" value="F:ATP binding"/>
    <property type="evidence" value="ECO:0007669"/>
    <property type="project" value="InterPro"/>
</dbReference>
<dbReference type="GO" id="GO:0009254">
    <property type="term" value="P:peptidoglycan turnover"/>
    <property type="evidence" value="ECO:0007669"/>
    <property type="project" value="InterPro"/>
</dbReference>
<dbReference type="Gene3D" id="3.30.420.40">
    <property type="match status" value="2"/>
</dbReference>
<dbReference type="PANTHER" id="PTHR30605">
    <property type="entry name" value="ANHYDRO-N-ACETYLMURAMIC ACID KINASE"/>
    <property type="match status" value="1"/>
</dbReference>
<dbReference type="GO" id="GO:0016301">
    <property type="term" value="F:kinase activity"/>
    <property type="evidence" value="ECO:0007669"/>
    <property type="project" value="UniProtKB-KW"/>
</dbReference>
<proteinExistence type="predicted"/>
<evidence type="ECO:0000256" key="1">
    <source>
        <dbReference type="ARBA" id="ARBA00023277"/>
    </source>
</evidence>
<organism evidence="2 3">
    <name type="scientific">Hyphomonas johnsonii MHS-2</name>
    <dbReference type="NCBI Taxonomy" id="1280950"/>
    <lineage>
        <taxon>Bacteria</taxon>
        <taxon>Pseudomonadati</taxon>
        <taxon>Pseudomonadota</taxon>
        <taxon>Alphaproteobacteria</taxon>
        <taxon>Hyphomonadales</taxon>
        <taxon>Hyphomonadaceae</taxon>
        <taxon>Hyphomonas</taxon>
    </lineage>
</organism>
<dbReference type="PATRIC" id="fig|1280950.3.peg.823"/>
<reference evidence="2 3" key="1">
    <citation type="journal article" date="2014" name="Antonie Van Leeuwenhoek">
        <title>Hyphomonas beringensis sp. nov. and Hyphomonas chukchiensis sp. nov., isolated from surface seawater of the Bering Sea and Chukchi Sea.</title>
        <authorList>
            <person name="Li C."/>
            <person name="Lai Q."/>
            <person name="Li G."/>
            <person name="Dong C."/>
            <person name="Wang J."/>
            <person name="Liao Y."/>
            <person name="Shao Z."/>
        </authorList>
    </citation>
    <scope>NUCLEOTIDE SEQUENCE [LARGE SCALE GENOMIC DNA]</scope>
    <source>
        <strain evidence="2 3">MHS-2</strain>
    </source>
</reference>
<keyword evidence="2" id="KW-0418">Kinase</keyword>
<dbReference type="PANTHER" id="PTHR30605:SF0">
    <property type="entry name" value="ANHYDRO-N-ACETYLMURAMIC ACID KINASE"/>
    <property type="match status" value="1"/>
</dbReference>
<keyword evidence="3" id="KW-1185">Reference proteome</keyword>
<dbReference type="NCBIfam" id="NF007141">
    <property type="entry name" value="PRK09585.1-5"/>
    <property type="match status" value="1"/>
</dbReference>
<sequence length="360" mass="37428">MSGTSLDATDAALILTDGERVLEFGPAVERKYAPSERQVLQDATDAARAWNWEGPAPETAFEAARKVVTQTHAEAWHMLRDEGGKGMIAALAGVHGQTVLHRRPQPSRPGATLQLIDAGALQARLGIRLAYDFRSADVGAGGQGAPLAPAYHKALLERAGTGTSAVLNMGGVANITARMSDGSLIAFDTGPANGPIDEWIASHGRGTHDVGGALAAAGRANDGRLAELLDHAWFSERPPKSLDRYDFNAGMARGLSVEDGAATLTAFSARAVAAGVAQLPETPQRIIVCGGGRHNPTLMAALQDALPCEVLSAEAAGWRGDSIEAEAFAFLAARTARGLPISWPGTTGAPRPMTGGKLLP</sequence>
<dbReference type="SUPFAM" id="SSF53067">
    <property type="entry name" value="Actin-like ATPase domain"/>
    <property type="match status" value="1"/>
</dbReference>
<keyword evidence="1" id="KW-0119">Carbohydrate metabolism</keyword>
<dbReference type="GO" id="GO:0006040">
    <property type="term" value="P:amino sugar metabolic process"/>
    <property type="evidence" value="ECO:0007669"/>
    <property type="project" value="InterPro"/>
</dbReference>